<dbReference type="AlphaFoldDB" id="A0A0M4M7R4"/>
<sequence length="76" mass="8419">MKEIEMPLVTIDVIKDVFTAEEKAELIENVTEAMIKVEGEGMRQVTWVRIMEVEQGDWAIGGNRLGAGDVQSLKAA</sequence>
<reference evidence="4 5" key="1">
    <citation type="submission" date="2015-09" db="EMBL/GenBank/DDBJ databases">
        <title>Complete genome sequence of a benzo[a]pyrene-degrading bacterium Altererythrobacter epoxidivorans CGMCC 1.7731T.</title>
        <authorList>
            <person name="Li Z."/>
            <person name="Cheng H."/>
            <person name="Huo Y."/>
            <person name="Xu X."/>
        </authorList>
    </citation>
    <scope>NUCLEOTIDE SEQUENCE [LARGE SCALE GENOMIC DNA]</scope>
    <source>
        <strain evidence="4 5">CGMCC 1.7731</strain>
    </source>
</reference>
<dbReference type="Proteomes" id="UP000057938">
    <property type="component" value="Chromosome"/>
</dbReference>
<evidence type="ECO:0000256" key="1">
    <source>
        <dbReference type="ARBA" id="ARBA00006723"/>
    </source>
</evidence>
<evidence type="ECO:0000256" key="2">
    <source>
        <dbReference type="ARBA" id="ARBA00023235"/>
    </source>
</evidence>
<evidence type="ECO:0000313" key="4">
    <source>
        <dbReference type="EMBL" id="ALE16564.1"/>
    </source>
</evidence>
<dbReference type="PATRIC" id="fig|361183.4.peg.1241"/>
<keyword evidence="5" id="KW-1185">Reference proteome</keyword>
<comment type="similarity">
    <text evidence="1">Belongs to the 4-oxalocrotonate tautomerase family.</text>
</comment>
<dbReference type="EMBL" id="CP012669">
    <property type="protein sequence ID" value="ALE16564.1"/>
    <property type="molecule type" value="Genomic_DNA"/>
</dbReference>
<feature type="domain" description="4-oxalocrotonate tautomerase-like" evidence="3">
    <location>
        <begin position="7"/>
        <end position="67"/>
    </location>
</feature>
<dbReference type="EC" id="5.3.2.-" evidence="4"/>
<dbReference type="InterPro" id="IPR014347">
    <property type="entry name" value="Tautomerase/MIF_sf"/>
</dbReference>
<organism evidence="4 5">
    <name type="scientific">Altererythrobacter epoxidivorans</name>
    <dbReference type="NCBI Taxonomy" id="361183"/>
    <lineage>
        <taxon>Bacteria</taxon>
        <taxon>Pseudomonadati</taxon>
        <taxon>Pseudomonadota</taxon>
        <taxon>Alphaproteobacteria</taxon>
        <taxon>Sphingomonadales</taxon>
        <taxon>Erythrobacteraceae</taxon>
        <taxon>Altererythrobacter</taxon>
    </lineage>
</organism>
<proteinExistence type="inferred from homology"/>
<dbReference type="InterPro" id="IPR004370">
    <property type="entry name" value="4-OT-like_dom"/>
</dbReference>
<dbReference type="SUPFAM" id="SSF55331">
    <property type="entry name" value="Tautomerase/MIF"/>
    <property type="match status" value="1"/>
</dbReference>
<dbReference type="PANTHER" id="PTHR35530:SF1">
    <property type="entry name" value="2-HYDROXYMUCONATE TAUTOMERASE"/>
    <property type="match status" value="1"/>
</dbReference>
<accession>A0A0M4M7R4</accession>
<name>A0A0M4M7R4_9SPHN</name>
<dbReference type="GO" id="GO:0016853">
    <property type="term" value="F:isomerase activity"/>
    <property type="evidence" value="ECO:0007669"/>
    <property type="project" value="UniProtKB-KW"/>
</dbReference>
<dbReference type="Gene3D" id="3.30.429.10">
    <property type="entry name" value="Macrophage Migration Inhibitory Factor"/>
    <property type="match status" value="1"/>
</dbReference>
<dbReference type="KEGG" id="aep:AMC99_01270"/>
<gene>
    <name evidence="4" type="ORF">AMC99_01270</name>
</gene>
<dbReference type="Pfam" id="PF01361">
    <property type="entry name" value="Tautomerase"/>
    <property type="match status" value="1"/>
</dbReference>
<evidence type="ECO:0000313" key="5">
    <source>
        <dbReference type="Proteomes" id="UP000057938"/>
    </source>
</evidence>
<dbReference type="STRING" id="361183.AMC99_01270"/>
<dbReference type="PANTHER" id="PTHR35530">
    <property type="entry name" value="TAUTOMERASE-RELATED"/>
    <property type="match status" value="1"/>
</dbReference>
<protein>
    <submittedName>
        <fullName evidence="4">4-oxalocrotonate tautomerase</fullName>
        <ecNumber evidence="4">5.3.2.-</ecNumber>
    </submittedName>
</protein>
<evidence type="ECO:0000259" key="3">
    <source>
        <dbReference type="Pfam" id="PF01361"/>
    </source>
</evidence>
<keyword evidence="2 4" id="KW-0413">Isomerase</keyword>